<sequence length="177" mass="19143">MSTSRSTGGTFATPNSFLMPSSVLSDNREEGWPGDNNPSANDAADAYSTANEGSMMSFRNAVMVESQQRRQTASATDAVVKVILDKAHDLGPYLTLALAAMGSLLRGDPVPASSQYWHDAIQLMAGQIEVGNREARSFNLLKAWVLLETYAVLSNDSLVWKRANMPHGYVESSKPTS</sequence>
<accession>A0ABP0AWM5</accession>
<evidence type="ECO:0000313" key="2">
    <source>
        <dbReference type="EMBL" id="CAK7211666.1"/>
    </source>
</evidence>
<evidence type="ECO:0000256" key="1">
    <source>
        <dbReference type="SAM" id="MobiDB-lite"/>
    </source>
</evidence>
<keyword evidence="3" id="KW-1185">Reference proteome</keyword>
<feature type="compositionally biased region" description="Polar residues" evidence="1">
    <location>
        <begin position="1"/>
        <end position="25"/>
    </location>
</feature>
<proteinExistence type="predicted"/>
<dbReference type="EMBL" id="CAWUHB010000004">
    <property type="protein sequence ID" value="CAK7211666.1"/>
    <property type="molecule type" value="Genomic_DNA"/>
</dbReference>
<gene>
    <name evidence="2" type="ORF">SCUCBS95973_001192</name>
</gene>
<feature type="compositionally biased region" description="Low complexity" evidence="1">
    <location>
        <begin position="35"/>
        <end position="45"/>
    </location>
</feature>
<name>A0ABP0AWM5_9PEZI</name>
<evidence type="ECO:0008006" key="4">
    <source>
        <dbReference type="Google" id="ProtNLM"/>
    </source>
</evidence>
<organism evidence="2 3">
    <name type="scientific">Sporothrix curviconia</name>
    <dbReference type="NCBI Taxonomy" id="1260050"/>
    <lineage>
        <taxon>Eukaryota</taxon>
        <taxon>Fungi</taxon>
        <taxon>Dikarya</taxon>
        <taxon>Ascomycota</taxon>
        <taxon>Pezizomycotina</taxon>
        <taxon>Sordariomycetes</taxon>
        <taxon>Sordariomycetidae</taxon>
        <taxon>Ophiostomatales</taxon>
        <taxon>Ophiostomataceae</taxon>
        <taxon>Sporothrix</taxon>
    </lineage>
</organism>
<evidence type="ECO:0000313" key="3">
    <source>
        <dbReference type="Proteomes" id="UP001642405"/>
    </source>
</evidence>
<comment type="caution">
    <text evidence="2">The sequence shown here is derived from an EMBL/GenBank/DDBJ whole genome shotgun (WGS) entry which is preliminary data.</text>
</comment>
<dbReference type="Proteomes" id="UP001642405">
    <property type="component" value="Unassembled WGS sequence"/>
</dbReference>
<feature type="region of interest" description="Disordered" evidence="1">
    <location>
        <begin position="1"/>
        <end position="45"/>
    </location>
</feature>
<reference evidence="2 3" key="1">
    <citation type="submission" date="2024-01" db="EMBL/GenBank/DDBJ databases">
        <authorList>
            <person name="Allen C."/>
            <person name="Tagirdzhanova G."/>
        </authorList>
    </citation>
    <scope>NUCLEOTIDE SEQUENCE [LARGE SCALE GENOMIC DNA]</scope>
</reference>
<protein>
    <recommendedName>
        <fullName evidence="4">C6 zinc finger domain containing protein</fullName>
    </recommendedName>
</protein>